<accession>A0A8T0PT43</accession>
<proteinExistence type="predicted"/>
<feature type="region of interest" description="Disordered" evidence="1">
    <location>
        <begin position="1"/>
        <end position="26"/>
    </location>
</feature>
<dbReference type="EMBL" id="CM029050">
    <property type="protein sequence ID" value="KAG2565163.1"/>
    <property type="molecule type" value="Genomic_DNA"/>
</dbReference>
<feature type="compositionally biased region" description="Basic and acidic residues" evidence="1">
    <location>
        <begin position="9"/>
        <end position="26"/>
    </location>
</feature>
<dbReference type="AlphaFoldDB" id="A0A8T0PT43"/>
<gene>
    <name evidence="2" type="ORF">PVAP13_7NG213151</name>
</gene>
<sequence length="95" mass="10957">MANLAQDKQSLEDRYKSLQEKSKSSTKKLKELKKFLETQDLSMQQIKDLAPERDLYRKELDELKATTRAVADMVDPPEKGIESSGTLLERMQKDP</sequence>
<protein>
    <submittedName>
        <fullName evidence="2">Uncharacterized protein</fullName>
    </submittedName>
</protein>
<name>A0A8T0PT43_PANVG</name>
<organism evidence="2 3">
    <name type="scientific">Panicum virgatum</name>
    <name type="common">Blackwell switchgrass</name>
    <dbReference type="NCBI Taxonomy" id="38727"/>
    <lineage>
        <taxon>Eukaryota</taxon>
        <taxon>Viridiplantae</taxon>
        <taxon>Streptophyta</taxon>
        <taxon>Embryophyta</taxon>
        <taxon>Tracheophyta</taxon>
        <taxon>Spermatophyta</taxon>
        <taxon>Magnoliopsida</taxon>
        <taxon>Liliopsida</taxon>
        <taxon>Poales</taxon>
        <taxon>Poaceae</taxon>
        <taxon>PACMAD clade</taxon>
        <taxon>Panicoideae</taxon>
        <taxon>Panicodae</taxon>
        <taxon>Paniceae</taxon>
        <taxon>Panicinae</taxon>
        <taxon>Panicum</taxon>
        <taxon>Panicum sect. Hiantes</taxon>
    </lineage>
</organism>
<evidence type="ECO:0000313" key="2">
    <source>
        <dbReference type="EMBL" id="KAG2565163.1"/>
    </source>
</evidence>
<keyword evidence="3" id="KW-1185">Reference proteome</keyword>
<dbReference type="Proteomes" id="UP000823388">
    <property type="component" value="Chromosome 7N"/>
</dbReference>
<feature type="region of interest" description="Disordered" evidence="1">
    <location>
        <begin position="68"/>
        <end position="95"/>
    </location>
</feature>
<reference evidence="2" key="1">
    <citation type="submission" date="2020-05" db="EMBL/GenBank/DDBJ databases">
        <title>WGS assembly of Panicum virgatum.</title>
        <authorList>
            <person name="Lovell J.T."/>
            <person name="Jenkins J."/>
            <person name="Shu S."/>
            <person name="Juenger T.E."/>
            <person name="Schmutz J."/>
        </authorList>
    </citation>
    <scope>NUCLEOTIDE SEQUENCE</scope>
    <source>
        <strain evidence="2">AP13</strain>
    </source>
</reference>
<comment type="caution">
    <text evidence="2">The sequence shown here is derived from an EMBL/GenBank/DDBJ whole genome shotgun (WGS) entry which is preliminary data.</text>
</comment>
<evidence type="ECO:0000313" key="3">
    <source>
        <dbReference type="Proteomes" id="UP000823388"/>
    </source>
</evidence>
<evidence type="ECO:0000256" key="1">
    <source>
        <dbReference type="SAM" id="MobiDB-lite"/>
    </source>
</evidence>